<evidence type="ECO:0000313" key="2">
    <source>
        <dbReference type="Proteomes" id="UP000244837"/>
    </source>
</evidence>
<dbReference type="EMBL" id="MH102284">
    <property type="protein sequence ID" value="AVQ09830.1"/>
    <property type="molecule type" value="Genomic_DNA"/>
</dbReference>
<proteinExistence type="predicted"/>
<reference evidence="1 2" key="1">
    <citation type="submission" date="2018-03" db="EMBL/GenBank/DDBJ databases">
        <title>Three Siphoviridae Salmonella enterica serovar enteritidis bacteriophage show promising potential for phage therapy.</title>
        <authorList>
            <person name="Chen Y."/>
            <person name="Sun E."/>
            <person name="Yang L."/>
            <person name="Wu B."/>
        </authorList>
    </citation>
    <scope>NUCLEOTIDE SEQUENCE [LARGE SCALE GENOMIC DNA]</scope>
</reference>
<name>A0A2R3U9I1_9CAUD</name>
<protein>
    <submittedName>
        <fullName evidence="1">Uncharacterized protein</fullName>
    </submittedName>
</protein>
<sequence length="95" mass="11057">MNSTLNFRSYSAEVDFEGIKIHLPNIYRYVTRDKFGFIQAWQNKPKNGENDYGDGSEMPITLGHQIGDVSMVMRKYRRKRNQSLISLFGIMETFG</sequence>
<organism evidence="1 2">
    <name type="scientific">Salmonella phage vB_SenS_PHB07</name>
    <dbReference type="NCBI Taxonomy" id="2136179"/>
    <lineage>
        <taxon>Viruses</taxon>
        <taxon>Duplodnaviria</taxon>
        <taxon>Heunggongvirae</taxon>
        <taxon>Uroviricota</taxon>
        <taxon>Caudoviricetes</taxon>
        <taxon>Drexlerviridae</taxon>
        <taxon>Tempevirinae</taxon>
        <taxon>Tlsvirus</taxon>
        <taxon>Tlsvirus PHB07</taxon>
    </lineage>
</organism>
<dbReference type="Proteomes" id="UP000244837">
    <property type="component" value="Segment"/>
</dbReference>
<keyword evidence="2" id="KW-1185">Reference proteome</keyword>
<dbReference type="GeneID" id="54990325"/>
<dbReference type="KEGG" id="vg:54990325"/>
<accession>A0A2R3U9I1</accession>
<evidence type="ECO:0000313" key="1">
    <source>
        <dbReference type="EMBL" id="AVQ09830.1"/>
    </source>
</evidence>
<dbReference type="RefSeq" id="YP_009799834.1">
    <property type="nucleotide sequence ID" value="NC_047947.1"/>
</dbReference>